<dbReference type="SUPFAM" id="SSF56219">
    <property type="entry name" value="DNase I-like"/>
    <property type="match status" value="1"/>
</dbReference>
<reference evidence="3 4" key="1">
    <citation type="submission" date="2024-10" db="EMBL/GenBank/DDBJ databases">
        <title>The Natural Products Discovery Center: Release of the First 8490 Sequenced Strains for Exploring Actinobacteria Biosynthetic Diversity.</title>
        <authorList>
            <person name="Kalkreuter E."/>
            <person name="Kautsar S.A."/>
            <person name="Yang D."/>
            <person name="Bader C.D."/>
            <person name="Teijaro C.N."/>
            <person name="Fluegel L."/>
            <person name="Davis C.M."/>
            <person name="Simpson J.R."/>
            <person name="Lauterbach L."/>
            <person name="Steele A.D."/>
            <person name="Gui C."/>
            <person name="Meng S."/>
            <person name="Li G."/>
            <person name="Viehrig K."/>
            <person name="Ye F."/>
            <person name="Su P."/>
            <person name="Kiefer A.F."/>
            <person name="Nichols A."/>
            <person name="Cepeda A.J."/>
            <person name="Yan W."/>
            <person name="Fan B."/>
            <person name="Jiang Y."/>
            <person name="Adhikari A."/>
            <person name="Zheng C.-J."/>
            <person name="Schuster L."/>
            <person name="Cowan T.M."/>
            <person name="Smanski M.J."/>
            <person name="Chevrette M.G."/>
            <person name="De Carvalho L.P.S."/>
            <person name="Shen B."/>
        </authorList>
    </citation>
    <scope>NUCLEOTIDE SEQUENCE [LARGE SCALE GENOMIC DNA]</scope>
    <source>
        <strain evidence="3 4">NPDC015755</strain>
    </source>
</reference>
<keyword evidence="1" id="KW-0732">Signal</keyword>
<keyword evidence="3" id="KW-0255">Endonuclease</keyword>
<keyword evidence="3" id="KW-0540">Nuclease</keyword>
<keyword evidence="3" id="KW-0378">Hydrolase</keyword>
<feature type="chain" id="PRO_5046244822" evidence="1">
    <location>
        <begin position="35"/>
        <end position="300"/>
    </location>
</feature>
<name>A0ABW6YAZ2_9ACTN</name>
<dbReference type="Pfam" id="PF03372">
    <property type="entry name" value="Exo_endo_phos"/>
    <property type="match status" value="1"/>
</dbReference>
<feature type="domain" description="Endonuclease/exonuclease/phosphatase" evidence="2">
    <location>
        <begin position="49"/>
        <end position="290"/>
    </location>
</feature>
<accession>A0ABW6YAZ2</accession>
<evidence type="ECO:0000259" key="2">
    <source>
        <dbReference type="Pfam" id="PF03372"/>
    </source>
</evidence>
<protein>
    <submittedName>
        <fullName evidence="3">Endonuclease/exonuclease/phosphatase family protein</fullName>
    </submittedName>
</protein>
<organism evidence="3 4">
    <name type="scientific">Streptomyces lateritius</name>
    <dbReference type="NCBI Taxonomy" id="67313"/>
    <lineage>
        <taxon>Bacteria</taxon>
        <taxon>Bacillati</taxon>
        <taxon>Actinomycetota</taxon>
        <taxon>Actinomycetes</taxon>
        <taxon>Kitasatosporales</taxon>
        <taxon>Streptomycetaceae</taxon>
        <taxon>Streptomyces</taxon>
    </lineage>
</organism>
<evidence type="ECO:0000313" key="3">
    <source>
        <dbReference type="EMBL" id="MFF8276885.1"/>
    </source>
</evidence>
<dbReference type="InterPro" id="IPR005135">
    <property type="entry name" value="Endo/exonuclease/phosphatase"/>
</dbReference>
<dbReference type="Gene3D" id="3.60.10.10">
    <property type="entry name" value="Endonuclease/exonuclease/phosphatase"/>
    <property type="match status" value="1"/>
</dbReference>
<dbReference type="RefSeq" id="WP_391934248.1">
    <property type="nucleotide sequence ID" value="NZ_JBIBSM010000005.1"/>
</dbReference>
<evidence type="ECO:0000313" key="4">
    <source>
        <dbReference type="Proteomes" id="UP001603013"/>
    </source>
</evidence>
<evidence type="ECO:0000256" key="1">
    <source>
        <dbReference type="SAM" id="SignalP"/>
    </source>
</evidence>
<dbReference type="Proteomes" id="UP001603013">
    <property type="component" value="Unassembled WGS sequence"/>
</dbReference>
<dbReference type="GO" id="GO:0004519">
    <property type="term" value="F:endonuclease activity"/>
    <property type="evidence" value="ECO:0007669"/>
    <property type="project" value="UniProtKB-KW"/>
</dbReference>
<comment type="caution">
    <text evidence="3">The sequence shown here is derived from an EMBL/GenBank/DDBJ whole genome shotgun (WGS) entry which is preliminary data.</text>
</comment>
<keyword evidence="4" id="KW-1185">Reference proteome</keyword>
<feature type="signal peptide" evidence="1">
    <location>
        <begin position="1"/>
        <end position="34"/>
    </location>
</feature>
<dbReference type="EMBL" id="JBIBSM010000005">
    <property type="protein sequence ID" value="MFF8276885.1"/>
    <property type="molecule type" value="Genomic_DNA"/>
</dbReference>
<dbReference type="InterPro" id="IPR036691">
    <property type="entry name" value="Endo/exonu/phosph_ase_sf"/>
</dbReference>
<proteinExistence type="predicted"/>
<gene>
    <name evidence="3" type="ORF">ACF05T_12370</name>
</gene>
<sequence length="300" mass="31763">MLSVPFPYRAVRRVTALAAAVLLMTFGMASAAQADVVSPSTAPSVRMLTYNSCGASCAHTGVTASEWAGTIESAVDNWSADTLMLTETCYGQYAALRDRLTGYAPAWYATSSGPSGCGKWGTDKRFGMAVFVKTASVERLTAELPANPEDNNPRGLLCAKGAVEGRTTLSCVTHLSHVGDAGRLAQAQAVRKQVDTWAGTLPVILAGDFNAAPVSPETSEFYGFQGGTGRYGEVDEADQDYFHSGCTGTYCRSGEATHPNGKLDYIFVSADHFRSVQGDAMGKTANMSDHNLLRGAAAWE</sequence>